<keyword evidence="3" id="KW-1185">Reference proteome</keyword>
<dbReference type="Proteomes" id="UP001214250">
    <property type="component" value="Chromosome 1"/>
</dbReference>
<dbReference type="InterPro" id="IPR012902">
    <property type="entry name" value="N_methyl_site"/>
</dbReference>
<keyword evidence="1" id="KW-0472">Membrane</keyword>
<evidence type="ECO:0000313" key="3">
    <source>
        <dbReference type="Proteomes" id="UP001214250"/>
    </source>
</evidence>
<dbReference type="NCBIfam" id="TIGR02532">
    <property type="entry name" value="IV_pilin_GFxxxE"/>
    <property type="match status" value="1"/>
</dbReference>
<evidence type="ECO:0000256" key="1">
    <source>
        <dbReference type="SAM" id="Phobius"/>
    </source>
</evidence>
<dbReference type="PANTHER" id="PTHR30093:SF2">
    <property type="entry name" value="TYPE II SECRETION SYSTEM PROTEIN H"/>
    <property type="match status" value="1"/>
</dbReference>
<feature type="transmembrane region" description="Helical" evidence="1">
    <location>
        <begin position="12"/>
        <end position="33"/>
    </location>
</feature>
<sequence length="213" mass="23618">MHKKNIFKNFSLIELLVVIAIIGILASLLLPMLSKSRKTAQQAVCLNKIKQYSISSLIYADDFDNMVPHSTANTLAPWDQWYDRLKVTGYISDVDNLNNLSCPSSTPITNHWSSGFGPNSKIGWRSNSDEPVAITSSHPSETVLMMDTLNNGNFSYTAYYQTNSASLFTADSSIRINRHNNKANTSFLDGHAQALSSSYLTANSTWGSTLWNP</sequence>
<dbReference type="EMBL" id="CP117811">
    <property type="protein sequence ID" value="WDE96918.1"/>
    <property type="molecule type" value="Genomic_DNA"/>
</dbReference>
<dbReference type="SUPFAM" id="SSF54523">
    <property type="entry name" value="Pili subunits"/>
    <property type="match status" value="1"/>
</dbReference>
<keyword evidence="1" id="KW-1133">Transmembrane helix</keyword>
<accession>A0ABY7VRT7</accession>
<keyword evidence="1" id="KW-0812">Transmembrane</keyword>
<protein>
    <submittedName>
        <fullName evidence="2">Prepilin-type N-terminal cleavage/methylation domain-containing protein</fullName>
    </submittedName>
</protein>
<dbReference type="PANTHER" id="PTHR30093">
    <property type="entry name" value="GENERAL SECRETION PATHWAY PROTEIN G"/>
    <property type="match status" value="1"/>
</dbReference>
<dbReference type="Gene3D" id="3.30.700.10">
    <property type="entry name" value="Glycoprotein, Type 4 Pilin"/>
    <property type="match status" value="1"/>
</dbReference>
<proteinExistence type="predicted"/>
<dbReference type="InterPro" id="IPR045584">
    <property type="entry name" value="Pilin-like"/>
</dbReference>
<evidence type="ECO:0000313" key="2">
    <source>
        <dbReference type="EMBL" id="WDE96918.1"/>
    </source>
</evidence>
<name>A0ABY7VRT7_9BACT</name>
<reference evidence="2 3" key="1">
    <citation type="submission" date="2023-02" db="EMBL/GenBank/DDBJ databases">
        <title>Genome sequence of Lentisphaera profundi SAORIC-696.</title>
        <authorList>
            <person name="Kim e."/>
            <person name="Cho J.-C."/>
            <person name="Choi A."/>
            <person name="Kang I."/>
        </authorList>
    </citation>
    <scope>NUCLEOTIDE SEQUENCE [LARGE SCALE GENOMIC DNA]</scope>
    <source>
        <strain evidence="2 3">SAORIC-696</strain>
    </source>
</reference>
<gene>
    <name evidence="2" type="ORF">PQO03_02955</name>
</gene>
<organism evidence="2 3">
    <name type="scientific">Lentisphaera profundi</name>
    <dbReference type="NCBI Taxonomy" id="1658616"/>
    <lineage>
        <taxon>Bacteria</taxon>
        <taxon>Pseudomonadati</taxon>
        <taxon>Lentisphaerota</taxon>
        <taxon>Lentisphaeria</taxon>
        <taxon>Lentisphaerales</taxon>
        <taxon>Lentisphaeraceae</taxon>
        <taxon>Lentisphaera</taxon>
    </lineage>
</organism>
<dbReference type="RefSeq" id="WP_274150994.1">
    <property type="nucleotide sequence ID" value="NZ_CP117811.1"/>
</dbReference>